<dbReference type="STRING" id="100816.A0A175W542"/>
<gene>
    <name evidence="2" type="ORF">MMYC01_204501</name>
    <name evidence="1" type="ORF">MMYC01_208786</name>
</gene>
<reference evidence="2 3" key="3">
    <citation type="submission" date="2016-01" db="EMBL/GenBank/DDBJ databases">
        <title>Madurella mycetomatis genome sequencing.</title>
        <authorList>
            <person name="Van De Sande W."/>
        </authorList>
    </citation>
    <scope>NUCLEOTIDE SEQUENCE [LARGE SCALE GENOMIC DNA]</scope>
    <source>
        <strain evidence="3">mm55</strain>
        <strain evidence="2">Mm55</strain>
    </source>
</reference>
<name>A0A175W542_9PEZI</name>
<proteinExistence type="predicted"/>
<dbReference type="Gene3D" id="3.40.50.1000">
    <property type="entry name" value="HAD superfamily/HAD-like"/>
    <property type="match status" value="1"/>
</dbReference>
<evidence type="ECO:0000313" key="2">
    <source>
        <dbReference type="EMBL" id="KXX78571.1"/>
    </source>
</evidence>
<protein>
    <submittedName>
        <fullName evidence="2">Cat eye syndrome critical region protein 5</fullName>
    </submittedName>
</protein>
<dbReference type="EMBL" id="LCTW02000115">
    <property type="protein sequence ID" value="KXX78571.1"/>
    <property type="molecule type" value="Genomic_DNA"/>
</dbReference>
<dbReference type="Pfam" id="PF13344">
    <property type="entry name" value="Hydrolase_6"/>
    <property type="match status" value="1"/>
</dbReference>
<reference evidence="2" key="2">
    <citation type="submission" date="2015-06" db="EMBL/GenBank/DDBJ databases">
        <authorList>
            <person name="Hoefler B.C."/>
            <person name="Straight P.D."/>
        </authorList>
    </citation>
    <scope>NUCLEOTIDE SEQUENCE [LARGE SCALE GENOMIC DNA]</scope>
    <source>
        <strain evidence="2">Mm55</strain>
    </source>
</reference>
<reference evidence="3" key="1">
    <citation type="submission" date="2015-06" db="EMBL/GenBank/DDBJ databases">
        <authorList>
            <person name="van de Sande W.W.J."/>
        </authorList>
    </citation>
    <scope>NUCLEOTIDE SEQUENCE [LARGE SCALE GENOMIC DNA]</scope>
    <source>
        <strain evidence="3">mm55</strain>
    </source>
</reference>
<accession>A0A175W542</accession>
<dbReference type="Proteomes" id="UP000078237">
    <property type="component" value="Unassembled WGS sequence"/>
</dbReference>
<evidence type="ECO:0000313" key="3">
    <source>
        <dbReference type="Proteomes" id="UP000078237"/>
    </source>
</evidence>
<dbReference type="VEuPathDB" id="FungiDB:MMYC01_204501"/>
<dbReference type="AlphaFoldDB" id="A0A175W542"/>
<organism evidence="2 3">
    <name type="scientific">Madurella mycetomatis</name>
    <dbReference type="NCBI Taxonomy" id="100816"/>
    <lineage>
        <taxon>Eukaryota</taxon>
        <taxon>Fungi</taxon>
        <taxon>Dikarya</taxon>
        <taxon>Ascomycota</taxon>
        <taxon>Pezizomycotina</taxon>
        <taxon>Sordariomycetes</taxon>
        <taxon>Sordariomycetidae</taxon>
        <taxon>Sordariales</taxon>
        <taxon>Sordariales incertae sedis</taxon>
        <taxon>Madurella</taxon>
    </lineage>
</organism>
<sequence length="371" mass="41931">MSSLTSYEGHQAYRLAATLDNQMPLGFANPDLKYRTRHSWIDSENFALVFPIEDVVMRKGRLLPGAIESIGWLLRQENPIPFAFVTNLDGFADGLQRDVLLQRLREASIHIGPHQILVRSRPFAYLVEKLRLGKKHVMVVSGQGEEEIRELAAACGFKKARIWTPDTFLDRRTDVDIRAILVWSDCPNWKEVLNVVGPVLQSNPEIYLFVCDEDFGRATNFAWPSVSSHTVIHMLDNHCEAMFPNREGVLRWSDINQAPPIDNYGVSVCKQLEVLLEQQSQQNSPSNELAFRADHIKTIYLLTSNLLQDSKSVERHQHQTVGGPKWKTFLVGGSIADGREGERVYLPDDIFPDIKAAVSVTLMEQGFAPVP</sequence>
<dbReference type="VEuPathDB" id="FungiDB:MMYC01_208786"/>
<dbReference type="EMBL" id="LCTW02000297">
    <property type="protein sequence ID" value="KXX75065.1"/>
    <property type="molecule type" value="Genomic_DNA"/>
</dbReference>
<dbReference type="OrthoDB" id="10251048at2759"/>
<comment type="caution">
    <text evidence="2">The sequence shown here is derived from an EMBL/GenBank/DDBJ whole genome shotgun (WGS) entry which is preliminary data.</text>
</comment>
<keyword evidence="3" id="KW-1185">Reference proteome</keyword>
<dbReference type="InterPro" id="IPR006357">
    <property type="entry name" value="HAD-SF_hydro_IIA"/>
</dbReference>
<dbReference type="InterPro" id="IPR023214">
    <property type="entry name" value="HAD_sf"/>
</dbReference>
<evidence type="ECO:0000313" key="1">
    <source>
        <dbReference type="EMBL" id="KXX75065.1"/>
    </source>
</evidence>